<evidence type="ECO:0000256" key="5">
    <source>
        <dbReference type="ARBA" id="ARBA00022737"/>
    </source>
</evidence>
<keyword evidence="7" id="KW-0206">Cytoskeleton</keyword>
<organism evidence="9 10">
    <name type="scientific">Rotaria socialis</name>
    <dbReference type="NCBI Taxonomy" id="392032"/>
    <lineage>
        <taxon>Eukaryota</taxon>
        <taxon>Metazoa</taxon>
        <taxon>Spiralia</taxon>
        <taxon>Gnathifera</taxon>
        <taxon>Rotifera</taxon>
        <taxon>Eurotatoria</taxon>
        <taxon>Bdelloidea</taxon>
        <taxon>Philodinida</taxon>
        <taxon>Philodinidae</taxon>
        <taxon>Rotaria</taxon>
    </lineage>
</organism>
<comment type="subcellular location">
    <subcellularLocation>
        <location evidence="1">Cell projection</location>
        <location evidence="1">Cilium</location>
    </subcellularLocation>
    <subcellularLocation>
        <location evidence="2">Cytoplasm</location>
        <location evidence="2">Cytoskeleton</location>
    </subcellularLocation>
</comment>
<keyword evidence="3" id="KW-0963">Cytoplasm</keyword>
<feature type="non-terminal residue" evidence="9">
    <location>
        <position position="1"/>
    </location>
</feature>
<dbReference type="Proteomes" id="UP000663848">
    <property type="component" value="Unassembled WGS sequence"/>
</dbReference>
<dbReference type="PANTHER" id="PTHR14885">
    <property type="entry name" value="CILIA- AND FLAGELLA-ASSOCIATED PROTEIN 43-RELATED"/>
    <property type="match status" value="1"/>
</dbReference>
<sequence length="47" mass="5539">VHPSRHYFAIGEKGHIPNIVIYEYPSLKPYRILKAGTERSYAYLDFK</sequence>
<evidence type="ECO:0000256" key="8">
    <source>
        <dbReference type="ARBA" id="ARBA00023273"/>
    </source>
</evidence>
<evidence type="ECO:0000256" key="3">
    <source>
        <dbReference type="ARBA" id="ARBA00022490"/>
    </source>
</evidence>
<dbReference type="EMBL" id="CAJOBR010078512">
    <property type="protein sequence ID" value="CAF5117536.1"/>
    <property type="molecule type" value="Genomic_DNA"/>
</dbReference>
<protein>
    <submittedName>
        <fullName evidence="9">Uncharacterized protein</fullName>
    </submittedName>
</protein>
<evidence type="ECO:0000256" key="6">
    <source>
        <dbReference type="ARBA" id="ARBA00023054"/>
    </source>
</evidence>
<dbReference type="GO" id="GO:0005929">
    <property type="term" value="C:cilium"/>
    <property type="evidence" value="ECO:0007669"/>
    <property type="project" value="UniProtKB-SubCell"/>
</dbReference>
<accession>A0A822FB66</accession>
<keyword evidence="5" id="KW-0677">Repeat</keyword>
<keyword evidence="4" id="KW-0853">WD repeat</keyword>
<evidence type="ECO:0000313" key="9">
    <source>
        <dbReference type="EMBL" id="CAF5117536.1"/>
    </source>
</evidence>
<evidence type="ECO:0000256" key="7">
    <source>
        <dbReference type="ARBA" id="ARBA00023212"/>
    </source>
</evidence>
<name>A0A822FB66_9BILA</name>
<dbReference type="PANTHER" id="PTHR14885:SF3">
    <property type="entry name" value="CILIA- AND FLAGELLA-ASSOCIATED PROTEIN 44"/>
    <property type="match status" value="1"/>
</dbReference>
<dbReference type="GO" id="GO:0005856">
    <property type="term" value="C:cytoskeleton"/>
    <property type="evidence" value="ECO:0007669"/>
    <property type="project" value="UniProtKB-SubCell"/>
</dbReference>
<evidence type="ECO:0000313" key="10">
    <source>
        <dbReference type="Proteomes" id="UP000663848"/>
    </source>
</evidence>
<keyword evidence="8" id="KW-0966">Cell projection</keyword>
<evidence type="ECO:0000256" key="2">
    <source>
        <dbReference type="ARBA" id="ARBA00004245"/>
    </source>
</evidence>
<dbReference type="AlphaFoldDB" id="A0A822FB66"/>
<evidence type="ECO:0000256" key="4">
    <source>
        <dbReference type="ARBA" id="ARBA00022574"/>
    </source>
</evidence>
<comment type="caution">
    <text evidence="9">The sequence shown here is derived from an EMBL/GenBank/DDBJ whole genome shotgun (WGS) entry which is preliminary data.</text>
</comment>
<evidence type="ECO:0000256" key="1">
    <source>
        <dbReference type="ARBA" id="ARBA00004138"/>
    </source>
</evidence>
<gene>
    <name evidence="9" type="ORF">QYT958_LOCUS45844</name>
</gene>
<reference evidence="9" key="1">
    <citation type="submission" date="2021-02" db="EMBL/GenBank/DDBJ databases">
        <authorList>
            <person name="Nowell W R."/>
        </authorList>
    </citation>
    <scope>NUCLEOTIDE SEQUENCE</scope>
</reference>
<keyword evidence="6" id="KW-0175">Coiled coil</keyword>
<proteinExistence type="predicted"/>